<protein>
    <submittedName>
        <fullName evidence="2">Uncharacterized protein</fullName>
    </submittedName>
</protein>
<feature type="non-terminal residue" evidence="2">
    <location>
        <position position="1"/>
    </location>
</feature>
<dbReference type="EMBL" id="KQ419132">
    <property type="protein sequence ID" value="KOF84535.1"/>
    <property type="molecule type" value="Genomic_DNA"/>
</dbReference>
<proteinExistence type="predicted"/>
<sequence>RLRDRFQRATKSARQTMGTHHRPICAETVRRMRRSLHLSRRRVARCHILRYHYRRARLRRAQKRQN</sequence>
<feature type="compositionally biased region" description="Polar residues" evidence="1">
    <location>
        <begin position="9"/>
        <end position="18"/>
    </location>
</feature>
<reference evidence="2" key="1">
    <citation type="submission" date="2015-07" db="EMBL/GenBank/DDBJ databases">
        <title>MeaNS - Measles Nucleotide Surveillance Program.</title>
        <authorList>
            <person name="Tran T."/>
            <person name="Druce J."/>
        </authorList>
    </citation>
    <scope>NUCLEOTIDE SEQUENCE</scope>
    <source>
        <strain evidence="2">UCB-OBI-ISO-001</strain>
        <tissue evidence="2">Gonad</tissue>
    </source>
</reference>
<evidence type="ECO:0000256" key="1">
    <source>
        <dbReference type="SAM" id="MobiDB-lite"/>
    </source>
</evidence>
<gene>
    <name evidence="2" type="ORF">OCBIM_22021921mg</name>
</gene>
<feature type="region of interest" description="Disordered" evidence="1">
    <location>
        <begin position="1"/>
        <end position="21"/>
    </location>
</feature>
<organism evidence="2">
    <name type="scientific">Octopus bimaculoides</name>
    <name type="common">California two-spotted octopus</name>
    <dbReference type="NCBI Taxonomy" id="37653"/>
    <lineage>
        <taxon>Eukaryota</taxon>
        <taxon>Metazoa</taxon>
        <taxon>Spiralia</taxon>
        <taxon>Lophotrochozoa</taxon>
        <taxon>Mollusca</taxon>
        <taxon>Cephalopoda</taxon>
        <taxon>Coleoidea</taxon>
        <taxon>Octopodiformes</taxon>
        <taxon>Octopoda</taxon>
        <taxon>Incirrata</taxon>
        <taxon>Octopodidae</taxon>
        <taxon>Octopus</taxon>
    </lineage>
</organism>
<evidence type="ECO:0000313" key="2">
    <source>
        <dbReference type="EMBL" id="KOF84535.1"/>
    </source>
</evidence>
<dbReference type="AlphaFoldDB" id="A0A0L8H6Z5"/>
<accession>A0A0L8H6Z5</accession>
<name>A0A0L8H6Z5_OCTBM</name>